<dbReference type="EMBL" id="QHCT01000005">
    <property type="protein sequence ID" value="RHX87198.1"/>
    <property type="molecule type" value="Genomic_DNA"/>
</dbReference>
<feature type="transmembrane region" description="Helical" evidence="1">
    <location>
        <begin position="110"/>
        <end position="129"/>
    </location>
</feature>
<dbReference type="OrthoDB" id="329486at2"/>
<keyword evidence="1" id="KW-0472">Membrane</keyword>
<keyword evidence="1" id="KW-1133">Transmembrane helix</keyword>
<proteinExistence type="predicted"/>
<reference evidence="3" key="1">
    <citation type="submission" date="2018-05" db="EMBL/GenBank/DDBJ databases">
        <title>Leptospira yasudae sp. nov. and Leptospira stimsonii sp. nov., two pathogenic species of the genus Leptospira isolated from environmental sources.</title>
        <authorList>
            <person name="Casanovas-Massana A."/>
            <person name="Hamond C."/>
            <person name="Santos L.A."/>
            <person name="Hacker K.P."/>
            <person name="Balassiano I."/>
            <person name="Medeiros M.A."/>
            <person name="Reis M.G."/>
            <person name="Ko A.I."/>
            <person name="Wunder E.A."/>
        </authorList>
    </citation>
    <scope>NUCLEOTIDE SEQUENCE [LARGE SCALE GENOMIC DNA]</scope>
    <source>
        <strain evidence="3">Yale</strain>
    </source>
</reference>
<name>A0A396Z0K2_9LEPT</name>
<dbReference type="Proteomes" id="UP000265798">
    <property type="component" value="Unassembled WGS sequence"/>
</dbReference>
<keyword evidence="1" id="KW-0812">Transmembrane</keyword>
<protein>
    <submittedName>
        <fullName evidence="2">Uncharacterized protein</fullName>
    </submittedName>
</protein>
<feature type="transmembrane region" description="Helical" evidence="1">
    <location>
        <begin position="51"/>
        <end position="71"/>
    </location>
</feature>
<dbReference type="AlphaFoldDB" id="A0A396Z0K2"/>
<feature type="transmembrane region" description="Helical" evidence="1">
    <location>
        <begin position="12"/>
        <end position="39"/>
    </location>
</feature>
<dbReference type="RefSeq" id="WP_118969704.1">
    <property type="nucleotide sequence ID" value="NZ_QHCT01000005.1"/>
</dbReference>
<accession>A0A396Z0K2</accession>
<evidence type="ECO:0000256" key="1">
    <source>
        <dbReference type="SAM" id="Phobius"/>
    </source>
</evidence>
<feature type="transmembrane region" description="Helical" evidence="1">
    <location>
        <begin position="78"/>
        <end position="98"/>
    </location>
</feature>
<organism evidence="2 3">
    <name type="scientific">Leptospira stimsonii</name>
    <dbReference type="NCBI Taxonomy" id="2202203"/>
    <lineage>
        <taxon>Bacteria</taxon>
        <taxon>Pseudomonadati</taxon>
        <taxon>Spirochaetota</taxon>
        <taxon>Spirochaetia</taxon>
        <taxon>Leptospirales</taxon>
        <taxon>Leptospiraceae</taxon>
        <taxon>Leptospira</taxon>
    </lineage>
</organism>
<evidence type="ECO:0000313" key="2">
    <source>
        <dbReference type="EMBL" id="RHX87198.1"/>
    </source>
</evidence>
<evidence type="ECO:0000313" key="3">
    <source>
        <dbReference type="Proteomes" id="UP000265798"/>
    </source>
</evidence>
<sequence length="130" mass="15122">MIVENENAKKKIRIILLVLFAAVFVFHFFVLIRIIPYTIVWGGRLQNLEQMYIFEVVSIVLNSFFLFVILMEGRWVRGYFSTSVLKGILWGMIVLFSWNTFGNLNALDSFESIVFTPITFLIALLCFLLV</sequence>
<gene>
    <name evidence="2" type="ORF">DLM75_16955</name>
</gene>
<comment type="caution">
    <text evidence="2">The sequence shown here is derived from an EMBL/GenBank/DDBJ whole genome shotgun (WGS) entry which is preliminary data.</text>
</comment>